<keyword evidence="1" id="KW-0969">Cilium</keyword>
<keyword evidence="2" id="KW-1185">Reference proteome</keyword>
<name>A0ABT4W5U1_9RHOB</name>
<proteinExistence type="predicted"/>
<dbReference type="NCBIfam" id="NF009435">
    <property type="entry name" value="PRK12794.1"/>
    <property type="match status" value="1"/>
</dbReference>
<dbReference type="EMBL" id="JAQIIO010000007">
    <property type="protein sequence ID" value="MDA5095103.1"/>
    <property type="molecule type" value="Genomic_DNA"/>
</dbReference>
<sequence length="125" mass="13661">MNAMNLAKTAYAASNTAVRTPRGVEYEAFARITQKMKSAAAKGNSGFGLLTHAIHENRRLWTMLAADVAISENGLPEELRARIFFLAEFTSDFSRKVLTRGASPDALIEINTTIMRGLRQTADAA</sequence>
<dbReference type="Pfam" id="PF07309">
    <property type="entry name" value="FlaF"/>
    <property type="match status" value="1"/>
</dbReference>
<gene>
    <name evidence="1" type="primary">flaF</name>
    <name evidence="1" type="ORF">O2N63_13520</name>
</gene>
<accession>A0ABT4W5U1</accession>
<comment type="caution">
    <text evidence="1">The sequence shown here is derived from an EMBL/GenBank/DDBJ whole genome shotgun (WGS) entry which is preliminary data.</text>
</comment>
<keyword evidence="1" id="KW-0966">Cell projection</keyword>
<evidence type="ECO:0000313" key="1">
    <source>
        <dbReference type="EMBL" id="MDA5095103.1"/>
    </source>
</evidence>
<protein>
    <submittedName>
        <fullName evidence="1">Flagellar biosynthesis regulator FlaF</fullName>
    </submittedName>
</protein>
<dbReference type="Proteomes" id="UP001528040">
    <property type="component" value="Unassembled WGS sequence"/>
</dbReference>
<organism evidence="1 2">
    <name type="scientific">Aliiroseovarius salicola</name>
    <dbReference type="NCBI Taxonomy" id="3009082"/>
    <lineage>
        <taxon>Bacteria</taxon>
        <taxon>Pseudomonadati</taxon>
        <taxon>Pseudomonadota</taxon>
        <taxon>Alphaproteobacteria</taxon>
        <taxon>Rhodobacterales</taxon>
        <taxon>Paracoccaceae</taxon>
        <taxon>Aliiroseovarius</taxon>
    </lineage>
</organism>
<dbReference type="InterPro" id="IPR010845">
    <property type="entry name" value="FlaF"/>
</dbReference>
<evidence type="ECO:0000313" key="2">
    <source>
        <dbReference type="Proteomes" id="UP001528040"/>
    </source>
</evidence>
<reference evidence="1 2" key="1">
    <citation type="submission" date="2023-01" db="EMBL/GenBank/DDBJ databases">
        <authorList>
            <person name="Yoon J.-W."/>
        </authorList>
    </citation>
    <scope>NUCLEOTIDE SEQUENCE [LARGE SCALE GENOMIC DNA]</scope>
    <source>
        <strain evidence="1 2">KMU-50</strain>
    </source>
</reference>
<keyword evidence="1" id="KW-0282">Flagellum</keyword>